<feature type="region of interest" description="Disordered" evidence="23">
    <location>
        <begin position="585"/>
        <end position="607"/>
    </location>
</feature>
<comment type="catalytic activity">
    <reaction evidence="17">
        <text>L-threonyl-[protein] + ATP = 3-O-(5'-adenylyl)-L-threonyl-[protein] + diphosphate</text>
        <dbReference type="Rhea" id="RHEA:54292"/>
        <dbReference type="Rhea" id="RHEA-COMP:11060"/>
        <dbReference type="Rhea" id="RHEA-COMP:13847"/>
        <dbReference type="ChEBI" id="CHEBI:30013"/>
        <dbReference type="ChEBI" id="CHEBI:30616"/>
        <dbReference type="ChEBI" id="CHEBI:33019"/>
        <dbReference type="ChEBI" id="CHEBI:138113"/>
        <dbReference type="EC" id="2.7.7.108"/>
    </reaction>
</comment>
<dbReference type="GO" id="GO:0012505">
    <property type="term" value="C:endomembrane system"/>
    <property type="evidence" value="ECO:0007669"/>
    <property type="project" value="UniProtKB-SubCell"/>
</dbReference>
<dbReference type="InterPro" id="IPR036028">
    <property type="entry name" value="SH3-like_dom_sf"/>
</dbReference>
<evidence type="ECO:0000256" key="8">
    <source>
        <dbReference type="ARBA" id="ARBA00022695"/>
    </source>
</evidence>
<dbReference type="GO" id="GO:0035023">
    <property type="term" value="P:regulation of Rho protein signal transduction"/>
    <property type="evidence" value="ECO:0007669"/>
    <property type="project" value="TreeGrafter"/>
</dbReference>
<evidence type="ECO:0000256" key="21">
    <source>
        <dbReference type="PROSITE-ProRule" id="PRU00339"/>
    </source>
</evidence>
<feature type="non-terminal residue" evidence="28">
    <location>
        <position position="1"/>
    </location>
</feature>
<evidence type="ECO:0000256" key="23">
    <source>
        <dbReference type="SAM" id="MobiDB-lite"/>
    </source>
</evidence>
<dbReference type="CDD" id="cd01210">
    <property type="entry name" value="PTB_EPS8"/>
    <property type="match status" value="1"/>
</dbReference>
<feature type="transmembrane region" description="Helical" evidence="24">
    <location>
        <begin position="55"/>
        <end position="72"/>
    </location>
</feature>
<evidence type="ECO:0000256" key="10">
    <source>
        <dbReference type="ARBA" id="ARBA00022989"/>
    </source>
</evidence>
<keyword evidence="11" id="KW-0072">Autophagy</keyword>
<dbReference type="Pfam" id="PF02991">
    <property type="entry name" value="ATG8"/>
    <property type="match status" value="1"/>
</dbReference>
<feature type="transmembrane region" description="Helical" evidence="24">
    <location>
        <begin position="1074"/>
        <end position="1104"/>
    </location>
</feature>
<dbReference type="InterPro" id="IPR036597">
    <property type="entry name" value="Fido-like_dom_sf"/>
</dbReference>
<evidence type="ECO:0000259" key="26">
    <source>
        <dbReference type="PROSITE" id="PS51304"/>
    </source>
</evidence>
<dbReference type="InterPro" id="IPR019734">
    <property type="entry name" value="TPR_rpt"/>
</dbReference>
<feature type="compositionally biased region" description="Pro residues" evidence="23">
    <location>
        <begin position="820"/>
        <end position="833"/>
    </location>
</feature>
<feature type="domain" description="Galectin" evidence="26">
    <location>
        <begin position="3164"/>
        <end position="3293"/>
    </location>
</feature>
<keyword evidence="14" id="KW-0968">Cytoplasmic vesicle</keyword>
<dbReference type="SUPFAM" id="SSF140931">
    <property type="entry name" value="Fic-like"/>
    <property type="match status" value="1"/>
</dbReference>
<dbReference type="InterPro" id="IPR041418">
    <property type="entry name" value="SAM_3"/>
</dbReference>
<evidence type="ECO:0000256" key="5">
    <source>
        <dbReference type="ARBA" id="ARBA00022490"/>
    </source>
</evidence>
<dbReference type="InterPro" id="IPR003812">
    <property type="entry name" value="Fido"/>
</dbReference>
<feature type="compositionally biased region" description="Polar residues" evidence="23">
    <location>
        <begin position="846"/>
        <end position="873"/>
    </location>
</feature>
<keyword evidence="8" id="KW-0548">Nucleotidyltransferase</keyword>
<evidence type="ECO:0000256" key="7">
    <source>
        <dbReference type="ARBA" id="ARBA00022692"/>
    </source>
</evidence>
<dbReference type="InterPro" id="IPR019424">
    <property type="entry name" value="7TM_GPCR_Srsx"/>
</dbReference>
<dbReference type="PROSITE" id="PS50002">
    <property type="entry name" value="SH3"/>
    <property type="match status" value="1"/>
</dbReference>
<feature type="coiled-coil region" evidence="22">
    <location>
        <begin position="534"/>
        <end position="585"/>
    </location>
</feature>
<dbReference type="EC" id="2.7.7.108" evidence="15"/>
<reference evidence="28 29" key="1">
    <citation type="journal article" date="2014" name="Nat. Genet.">
        <title>Genome and transcriptome of the porcine whipworm Trichuris suis.</title>
        <authorList>
            <person name="Jex A.R."/>
            <person name="Nejsum P."/>
            <person name="Schwarz E.M."/>
            <person name="Hu L."/>
            <person name="Young N.D."/>
            <person name="Hall R.S."/>
            <person name="Korhonen P.K."/>
            <person name="Liao S."/>
            <person name="Thamsborg S."/>
            <person name="Xia J."/>
            <person name="Xu P."/>
            <person name="Wang S."/>
            <person name="Scheerlinck J.P."/>
            <person name="Hofmann A."/>
            <person name="Sternberg P.W."/>
            <person name="Wang J."/>
            <person name="Gasser R.B."/>
        </authorList>
    </citation>
    <scope>NUCLEOTIDE SEQUENCE [LARGE SCALE GENOMIC DNA]</scope>
    <source>
        <strain evidence="28">DCEP-RM93M</strain>
    </source>
</reference>
<dbReference type="FunFam" id="3.10.20.90:FF:000149">
    <property type="entry name" value="microtubule-associated proteins 1A/1B light chain 3C"/>
    <property type="match status" value="1"/>
</dbReference>
<dbReference type="Gene3D" id="2.30.29.30">
    <property type="entry name" value="Pleckstrin-homology domain (PH domain)/Phosphotyrosine-binding domain (PTB)"/>
    <property type="match status" value="1"/>
</dbReference>
<keyword evidence="10 24" id="KW-1133">Transmembrane helix</keyword>
<dbReference type="Gene3D" id="1.25.40.10">
    <property type="entry name" value="Tetratricopeptide repeat domain"/>
    <property type="match status" value="1"/>
</dbReference>
<evidence type="ECO:0000256" key="1">
    <source>
        <dbReference type="ARBA" id="ARBA00004419"/>
    </source>
</evidence>
<dbReference type="SMART" id="SM01381">
    <property type="entry name" value="7TM_GPCR_Srsx"/>
    <property type="match status" value="1"/>
</dbReference>
<dbReference type="GO" id="GO:0031410">
    <property type="term" value="C:cytoplasmic vesicle"/>
    <property type="evidence" value="ECO:0007669"/>
    <property type="project" value="UniProtKB-KW"/>
</dbReference>
<evidence type="ECO:0000256" key="2">
    <source>
        <dbReference type="ARBA" id="ARBA00007293"/>
    </source>
</evidence>
<dbReference type="SUPFAM" id="SSF49899">
    <property type="entry name" value="Concanavalin A-like lectins/glucanases"/>
    <property type="match status" value="3"/>
</dbReference>
<dbReference type="InterPro" id="IPR011993">
    <property type="entry name" value="PH-like_dom_sf"/>
</dbReference>
<feature type="domain" description="Fido" evidence="27">
    <location>
        <begin position="1331"/>
        <end position="1466"/>
    </location>
</feature>
<comment type="similarity">
    <text evidence="3">Belongs to the fic family.</text>
</comment>
<keyword evidence="4 20" id="KW-0728">SH3 domain</keyword>
<dbReference type="PANTHER" id="PTHR12287:SF23">
    <property type="entry name" value="AROUSER, ISOFORM A-RELATED"/>
    <property type="match status" value="1"/>
</dbReference>
<evidence type="ECO:0000256" key="16">
    <source>
        <dbReference type="ARBA" id="ARBA00037868"/>
    </source>
</evidence>
<name>A0A085MAY3_9BILA</name>
<evidence type="ECO:0000313" key="29">
    <source>
        <dbReference type="Proteomes" id="UP000030764"/>
    </source>
</evidence>
<keyword evidence="7 24" id="KW-0812">Transmembrane</keyword>
<dbReference type="InterPro" id="IPR033928">
    <property type="entry name" value="EPS8_PTB"/>
</dbReference>
<dbReference type="GO" id="GO:0004930">
    <property type="term" value="F:G protein-coupled receptor activity"/>
    <property type="evidence" value="ECO:0007669"/>
    <property type="project" value="InterPro"/>
</dbReference>
<gene>
    <name evidence="28" type="ORF">M513_04722</name>
</gene>
<dbReference type="InterPro" id="IPR001079">
    <property type="entry name" value="Galectin_CRD"/>
</dbReference>
<dbReference type="InterPro" id="IPR055093">
    <property type="entry name" value="EPS8_2nd"/>
</dbReference>
<dbReference type="GO" id="GO:0003779">
    <property type="term" value="F:actin binding"/>
    <property type="evidence" value="ECO:0007669"/>
    <property type="project" value="TreeGrafter"/>
</dbReference>
<feature type="compositionally biased region" description="Basic and acidic residues" evidence="23">
    <location>
        <begin position="781"/>
        <end position="790"/>
    </location>
</feature>
<dbReference type="SUPFAM" id="SSF48452">
    <property type="entry name" value="TPR-like"/>
    <property type="match status" value="1"/>
</dbReference>
<comment type="catalytic activity">
    <reaction evidence="19">
        <text>3-O-(5'-adenylyl)-L-threonyl-[protein] + H2O = L-threonyl-[protein] + AMP + H(+)</text>
        <dbReference type="Rhea" id="RHEA:55932"/>
        <dbReference type="Rhea" id="RHEA-COMP:11060"/>
        <dbReference type="Rhea" id="RHEA-COMP:13847"/>
        <dbReference type="ChEBI" id="CHEBI:15377"/>
        <dbReference type="ChEBI" id="CHEBI:15378"/>
        <dbReference type="ChEBI" id="CHEBI:30013"/>
        <dbReference type="ChEBI" id="CHEBI:138113"/>
        <dbReference type="ChEBI" id="CHEBI:456215"/>
    </reaction>
</comment>
<dbReference type="GO" id="GO:0005886">
    <property type="term" value="C:plasma membrane"/>
    <property type="evidence" value="ECO:0007669"/>
    <property type="project" value="TreeGrafter"/>
</dbReference>
<keyword evidence="6" id="KW-0808">Transferase</keyword>
<feature type="transmembrane region" description="Helical" evidence="24">
    <location>
        <begin position="1528"/>
        <end position="1551"/>
    </location>
</feature>
<keyword evidence="21" id="KW-0802">TPR repeat</keyword>
<feature type="transmembrane region" description="Helical" evidence="24">
    <location>
        <begin position="1710"/>
        <end position="1736"/>
    </location>
</feature>
<dbReference type="Gene3D" id="2.60.120.200">
    <property type="match status" value="4"/>
</dbReference>
<dbReference type="Gene3D" id="1.10.3290.10">
    <property type="entry name" value="Fido-like domain"/>
    <property type="match status" value="1"/>
</dbReference>
<dbReference type="Pfam" id="PF22975">
    <property type="entry name" value="EPS8_2nd"/>
    <property type="match status" value="1"/>
</dbReference>
<organism evidence="28 29">
    <name type="scientific">Trichuris suis</name>
    <name type="common">pig whipworm</name>
    <dbReference type="NCBI Taxonomy" id="68888"/>
    <lineage>
        <taxon>Eukaryota</taxon>
        <taxon>Metazoa</taxon>
        <taxon>Ecdysozoa</taxon>
        <taxon>Nematoda</taxon>
        <taxon>Enoplea</taxon>
        <taxon>Dorylaimia</taxon>
        <taxon>Trichinellida</taxon>
        <taxon>Trichuridae</taxon>
        <taxon>Trichuris</taxon>
    </lineage>
</organism>
<evidence type="ECO:0000256" key="24">
    <source>
        <dbReference type="SAM" id="Phobius"/>
    </source>
</evidence>
<evidence type="ECO:0000256" key="19">
    <source>
        <dbReference type="ARBA" id="ARBA00049297"/>
    </source>
</evidence>
<dbReference type="GO" id="GO:0070733">
    <property type="term" value="F:AMPylase activity"/>
    <property type="evidence" value="ECO:0007669"/>
    <property type="project" value="UniProtKB-EC"/>
</dbReference>
<comment type="subcellular location">
    <subcellularLocation>
        <location evidence="1">Cytoplasmic vesicle</location>
        <location evidence="1">Autophagosome</location>
    </subcellularLocation>
    <subcellularLocation>
        <location evidence="16">Endomembrane system</location>
        <topology evidence="16">Lipid-anchor</topology>
    </subcellularLocation>
</comment>
<evidence type="ECO:0000256" key="20">
    <source>
        <dbReference type="PROSITE-ProRule" id="PRU00192"/>
    </source>
</evidence>
<protein>
    <recommendedName>
        <fullName evidence="15">protein adenylyltransferase</fullName>
        <ecNumber evidence="15">2.7.7.108</ecNumber>
    </recommendedName>
</protein>
<dbReference type="SUPFAM" id="SSF50044">
    <property type="entry name" value="SH3-domain"/>
    <property type="match status" value="1"/>
</dbReference>
<dbReference type="GO" id="GO:0030246">
    <property type="term" value="F:carbohydrate binding"/>
    <property type="evidence" value="ECO:0007669"/>
    <property type="project" value="UniProtKB-KW"/>
</dbReference>
<feature type="region of interest" description="Disordered" evidence="23">
    <location>
        <begin position="714"/>
        <end position="802"/>
    </location>
</feature>
<feature type="transmembrane region" description="Helical" evidence="24">
    <location>
        <begin position="1835"/>
        <end position="1859"/>
    </location>
</feature>
<comment type="catalytic activity">
    <reaction evidence="18">
        <text>L-tyrosyl-[protein] + ATP = O-(5'-adenylyl)-L-tyrosyl-[protein] + diphosphate</text>
        <dbReference type="Rhea" id="RHEA:54288"/>
        <dbReference type="Rhea" id="RHEA-COMP:10136"/>
        <dbReference type="Rhea" id="RHEA-COMP:13846"/>
        <dbReference type="ChEBI" id="CHEBI:30616"/>
        <dbReference type="ChEBI" id="CHEBI:33019"/>
        <dbReference type="ChEBI" id="CHEBI:46858"/>
        <dbReference type="ChEBI" id="CHEBI:83624"/>
        <dbReference type="EC" id="2.7.7.108"/>
    </reaction>
</comment>
<feature type="region of interest" description="Disordered" evidence="23">
    <location>
        <begin position="818"/>
        <end position="837"/>
    </location>
</feature>
<dbReference type="Gene3D" id="3.10.20.90">
    <property type="entry name" value="Phosphatidylinositol 3-kinase Catalytic Subunit, Chain A, domain 1"/>
    <property type="match status" value="1"/>
</dbReference>
<dbReference type="Pfam" id="PF10320">
    <property type="entry name" value="7TM_GPCR_Srsx"/>
    <property type="match status" value="1"/>
</dbReference>
<dbReference type="InterPro" id="IPR000276">
    <property type="entry name" value="GPCR_Rhodpsn"/>
</dbReference>
<dbReference type="Gene3D" id="1.20.1070.10">
    <property type="entry name" value="Rhodopsin 7-helix transmembrane proteins"/>
    <property type="match status" value="1"/>
</dbReference>
<dbReference type="InterPro" id="IPR039801">
    <property type="entry name" value="EPS8-like"/>
</dbReference>
<accession>A0A085MAY3</accession>
<dbReference type="SUPFAM" id="SSF54236">
    <property type="entry name" value="Ubiquitin-like"/>
    <property type="match status" value="1"/>
</dbReference>
<feature type="region of interest" description="Disordered" evidence="23">
    <location>
        <begin position="3503"/>
        <end position="3526"/>
    </location>
</feature>
<dbReference type="GO" id="GO:0016236">
    <property type="term" value="P:macroautophagy"/>
    <property type="evidence" value="ECO:0007669"/>
    <property type="project" value="UniProtKB-ARBA"/>
</dbReference>
<keyword evidence="22" id="KW-0175">Coiled coil</keyword>
<dbReference type="Pfam" id="PF02661">
    <property type="entry name" value="Fic"/>
    <property type="match status" value="1"/>
</dbReference>
<feature type="compositionally biased region" description="Basic and acidic residues" evidence="23">
    <location>
        <begin position="2740"/>
        <end position="2750"/>
    </location>
</feature>
<dbReference type="SUPFAM" id="SSF50729">
    <property type="entry name" value="PH domain-like"/>
    <property type="match status" value="1"/>
</dbReference>
<evidence type="ECO:0000256" key="14">
    <source>
        <dbReference type="ARBA" id="ARBA00023329"/>
    </source>
</evidence>
<evidence type="ECO:0000256" key="11">
    <source>
        <dbReference type="ARBA" id="ARBA00023006"/>
    </source>
</evidence>
<feature type="transmembrane region" description="Helical" evidence="24">
    <location>
        <begin position="1884"/>
        <end position="1910"/>
    </location>
</feature>
<dbReference type="InterPro" id="IPR011990">
    <property type="entry name" value="TPR-like_helical_dom_sf"/>
</dbReference>
<dbReference type="InterPro" id="IPR013320">
    <property type="entry name" value="ConA-like_dom_sf"/>
</dbReference>
<keyword evidence="29" id="KW-1185">Reference proteome</keyword>
<keyword evidence="12 24" id="KW-0472">Membrane</keyword>
<evidence type="ECO:0000259" key="27">
    <source>
        <dbReference type="PROSITE" id="PS51459"/>
    </source>
</evidence>
<evidence type="ECO:0000259" key="25">
    <source>
        <dbReference type="PROSITE" id="PS50002"/>
    </source>
</evidence>
<feature type="domain" description="Galectin" evidence="26">
    <location>
        <begin position="2253"/>
        <end position="2384"/>
    </location>
</feature>
<feature type="domain" description="SH3" evidence="25">
    <location>
        <begin position="649"/>
        <end position="708"/>
    </location>
</feature>
<evidence type="ECO:0000256" key="9">
    <source>
        <dbReference type="ARBA" id="ARBA00022734"/>
    </source>
</evidence>
<dbReference type="InterPro" id="IPR001452">
    <property type="entry name" value="SH3_domain"/>
</dbReference>
<feature type="transmembrane region" description="Helical" evidence="24">
    <location>
        <begin position="1795"/>
        <end position="1815"/>
    </location>
</feature>
<feature type="compositionally biased region" description="Basic and acidic residues" evidence="23">
    <location>
        <begin position="3503"/>
        <end position="3515"/>
    </location>
</feature>
<evidence type="ECO:0000256" key="18">
    <source>
        <dbReference type="ARBA" id="ARBA00048696"/>
    </source>
</evidence>
<dbReference type="PROSITE" id="PS51459">
    <property type="entry name" value="FIDO"/>
    <property type="match status" value="1"/>
</dbReference>
<dbReference type="Gene3D" id="2.30.30.40">
    <property type="entry name" value="SH3 Domains"/>
    <property type="match status" value="1"/>
</dbReference>
<dbReference type="CDD" id="cd00637">
    <property type="entry name" value="7tm_classA_rhodopsin-like"/>
    <property type="match status" value="1"/>
</dbReference>
<dbReference type="InterPro" id="IPR004241">
    <property type="entry name" value="Atg8-like"/>
</dbReference>
<keyword evidence="9" id="KW-0430">Lectin</keyword>
<feature type="region of interest" description="Disordered" evidence="23">
    <location>
        <begin position="3678"/>
        <end position="3697"/>
    </location>
</feature>
<evidence type="ECO:0000256" key="3">
    <source>
        <dbReference type="ARBA" id="ARBA00009742"/>
    </source>
</evidence>
<dbReference type="PANTHER" id="PTHR12287">
    <property type="entry name" value="EPIDERMAL GROWTH FACTOR RECEPTOR KINASE SUBSTRATE EPS8-RELATED PROTEIN"/>
    <property type="match status" value="1"/>
</dbReference>
<dbReference type="GO" id="GO:0007266">
    <property type="term" value="P:Rho protein signal transduction"/>
    <property type="evidence" value="ECO:0007669"/>
    <property type="project" value="TreeGrafter"/>
</dbReference>
<dbReference type="Pfam" id="PF18016">
    <property type="entry name" value="SAM_3"/>
    <property type="match status" value="1"/>
</dbReference>
<dbReference type="SUPFAM" id="SSF81321">
    <property type="entry name" value="Family A G protein-coupled receptor-like"/>
    <property type="match status" value="1"/>
</dbReference>
<evidence type="ECO:0000256" key="22">
    <source>
        <dbReference type="SAM" id="Coils"/>
    </source>
</evidence>
<evidence type="ECO:0000256" key="13">
    <source>
        <dbReference type="ARBA" id="ARBA00023288"/>
    </source>
</evidence>
<feature type="repeat" description="TPR" evidence="21">
    <location>
        <begin position="1151"/>
        <end position="1184"/>
    </location>
</feature>
<dbReference type="SMART" id="SM00326">
    <property type="entry name" value="SH3"/>
    <property type="match status" value="1"/>
</dbReference>
<feature type="region of interest" description="Disordered" evidence="23">
    <location>
        <begin position="4161"/>
        <end position="4182"/>
    </location>
</feature>
<evidence type="ECO:0000313" key="28">
    <source>
        <dbReference type="EMBL" id="KFD54379.1"/>
    </source>
</evidence>
<evidence type="ECO:0000256" key="12">
    <source>
        <dbReference type="ARBA" id="ARBA00023136"/>
    </source>
</evidence>
<keyword evidence="13" id="KW-0449">Lipoprotein</keyword>
<evidence type="ECO:0000256" key="6">
    <source>
        <dbReference type="ARBA" id="ARBA00022679"/>
    </source>
</evidence>
<dbReference type="GO" id="GO:0005776">
    <property type="term" value="C:autophagosome"/>
    <property type="evidence" value="ECO:0007669"/>
    <property type="project" value="UniProtKB-SubCell"/>
</dbReference>
<evidence type="ECO:0000256" key="17">
    <source>
        <dbReference type="ARBA" id="ARBA00047939"/>
    </source>
</evidence>
<feature type="region of interest" description="Disordered" evidence="23">
    <location>
        <begin position="2729"/>
        <end position="2750"/>
    </location>
</feature>
<proteinExistence type="inferred from homology"/>
<dbReference type="Gene3D" id="1.10.150.50">
    <property type="entry name" value="Transcription Factor, Ets-1"/>
    <property type="match status" value="1"/>
</dbReference>
<feature type="region of interest" description="Disordered" evidence="23">
    <location>
        <begin position="844"/>
        <end position="875"/>
    </location>
</feature>
<evidence type="ECO:0000256" key="15">
    <source>
        <dbReference type="ARBA" id="ARBA00034531"/>
    </source>
</evidence>
<keyword evidence="5" id="KW-0963">Cytoplasm</keyword>
<dbReference type="InterPro" id="IPR013761">
    <property type="entry name" value="SAM/pointed_sf"/>
</dbReference>
<feature type="transmembrane region" description="Helical" evidence="24">
    <location>
        <begin position="1674"/>
        <end position="1698"/>
    </location>
</feature>
<dbReference type="GO" id="GO:0006950">
    <property type="term" value="P:response to stress"/>
    <property type="evidence" value="ECO:0007669"/>
    <property type="project" value="UniProtKB-ARBA"/>
</dbReference>
<feature type="compositionally biased region" description="Polar residues" evidence="23">
    <location>
        <begin position="3685"/>
        <end position="3695"/>
    </location>
</feature>
<dbReference type="PROSITE" id="PS51304">
    <property type="entry name" value="GALECTIN"/>
    <property type="match status" value="2"/>
</dbReference>
<evidence type="ECO:0000256" key="4">
    <source>
        <dbReference type="ARBA" id="ARBA00022443"/>
    </source>
</evidence>
<feature type="region of interest" description="Disordered" evidence="23">
    <location>
        <begin position="3113"/>
        <end position="3137"/>
    </location>
</feature>
<comment type="similarity">
    <text evidence="2">Belongs to the ATG8 family.</text>
</comment>
<dbReference type="InterPro" id="IPR029071">
    <property type="entry name" value="Ubiquitin-like_domsf"/>
</dbReference>
<dbReference type="EMBL" id="KL363208">
    <property type="protein sequence ID" value="KFD54379.1"/>
    <property type="molecule type" value="Genomic_DNA"/>
</dbReference>
<dbReference type="Proteomes" id="UP000030764">
    <property type="component" value="Unassembled WGS sequence"/>
</dbReference>
<dbReference type="Pfam" id="PF00018">
    <property type="entry name" value="SH3_1"/>
    <property type="match status" value="1"/>
</dbReference>
<dbReference type="PROSITE" id="PS50005">
    <property type="entry name" value="TPR"/>
    <property type="match status" value="1"/>
</dbReference>
<sequence>YQSYCIKLPGNPSTQLASKLSFNALSQRGCFFKIQLDKRGSECLRQSVRNHAAKVIIFFVPLLLGLSIGPQWQRSCRIKLMPASTVNVATSSSHGKMDKSYALEECPSYLVEHLATFGVGPQFGLQWPSDGIRKLKQMERSSAIWAQRMILRLLPTALVVEDENGVYMRPVLIGRLQILSLCALQEAVENFPLDLVSDPTAHLSTDPRDLYNNLLVFVVNEGKNKRSSAPTEMHIFQCVQVSASQLADDIKQYLRGRFKAVPPGRRSGGIAAGGMTTSQVVDGYGHGYSRSYQPRVTAENGRMNSSAYRDIDQKSTFSDSSVEFFERDVNTLNRCFDDIERFVARIQSAAIAQRELEALQQQRRAMSKSSKGRQQMQRHPGDGILMLRAQLPTELEFFDILQKFKLCFNLLAKLKNHIHEPNAPELLHFLFTPLAIIVDACQWAFGRSIAPQVVSPLITRAAKALLLNCLTSKESEIWASLGESWRMTTDEWRGPPPGSYTPTFADGYVPYYDGGASTLRRGQNLVDMQLSGELNRVSLERERLDLAKERLQEEERRIMHEKRALEQERRRLLEEKRQFYEEQEQRSVISERIARPPPPPNGVYSSATLSRSRPELYKDMPRDADLRRGGVVPDENAQQMSFLEELRFKGAKAAQVTYERPGQNAKELSVRKGEFLEVLNDRKNWWQCRDAFGNEGFVPHTILTVVDGTLQQQQQQQRSRSVDEPLFVRAPTSTSTFGPSAGSYPSHAGSAELDATRKANSSPRPPFPSGIAASTNGDTPDAVRQRRGKLESSSSSTDPYASTCSTIRRRLVGLSAPVACDPPVPPPAPPLPPKLNGQREVRKKLSNGSTIEPSIARDQSISSTDESSTNMGDTDSRRMLNEELHQTLKQSQIGSILKQKPSSRCPMVKICELSRISTKQDVADWLQAKGFSGRTVNVLRDYDGEKVLTMTKSQLEEACGRAEGGRLYSQLLLQKSVTNFVPKSDDELNSILAARKSATDEACSRPVPEVTSFSSDQISPLSDDTGSMYSIDDLGCVYLDLFFRNVVDMDCRVLSLKKLTSFSFKFPPLHVVNAFLFVLLVFVIFISLPSVWFAEIFPSFLHLYKEAMAPKYMSREVAVYLPSPEEPPKAENYWPVVRSVVDPSGASENEALAIMQAAQQFVQMGKYDKASKLFEHAFLMQPRHPDILTEYGLFTEKVEGDVVKANLMYCTALVYNPEHSLAILHRGRTQPLVQEVDAEMLRVLDHDQHRFSRIPRDNSALIRTMREAYFKHIYHTVAMEGNTMSLIQTRSLLETRLAIGGKSLMEHNEILGMDAALKYLNVSLVRRIGLLTVEDIQEIHRRVYGFIDPIEAGHFRRHQVFVGDFEPTAPGDIKKEMAALIEWLNQDTTMRIHPVELAALLHYKFIVIHPFVDGNGRTARLLMNLVLMQAGFPPVIIRVHDRLEYYETLKIGNAGDIRPFIRFIAKATKRTLKEYLDDVDADSTVKCNRCAALFWPLLNECLWLHSKFSRTEAIRCTRQRGRRDPKKISGQSAGSFPVCIFAFAFVLRHIWVHLDFQVVIERFDGERYLPLLDRCKFLVPDHVTMTELMQIVRRRLQLHPDQALFLLVNEKSLVSHTVSMAELYEMEKDSDGFLYIVYTSQPGLNGSDSSASQLEMESAIRNLSKSLVVQNLPVYYICLPVETISIFLTFGGFVAILIDPKIRSKKAFRLIAVLFFGYFLVAFGSLMSIVVMLVSLHLNDHAVVSSGCCFAISQPYAFGFSLVSDTAFSMAIDRCLAIVLPVWYNKQYRGWMLHCQFLIIIAHCVLVAVIVFARLPDRLLPICTSASDGSDPVQVAQMAIKSTLLALTVVIYLILIFYVKMKLYAVKDDAQLYSRRQRHLKSRLLSTLMICVLIHVATVCVGSVVGWLVMREADPIKALSIAKFGPIPYVLNFTASGHKREFYMEAALSPSFNATYLDFYYGQEDVSFRITGNYSAKLWVIHSQIDKTSVGLAKYEQMKVTAEPERMFATKVVIENGTVELIIDNQRIHFVLPLPVKPITMVVVNGDFTLYKAEARTLSRCLNAEYCLVHTVKNGIEDYVSHIAGKTGMRSLPFPYPIQLPVPSRTLRLTAQVSSVGYQFSILYLRLHSNDDILWHLRVHPFKENIVTAYTLNRKSNVYRNYTMTSPASRGQVFTITAILKDGKVEATINNQVIHDVLPVPFKPITMVSVRGHFALYSINLTTFTTTKDSSEQKKSDGEISKMSEANENHYLGLPYIQHFMKTGKALLLSMQVSLRPNARVTLIDIYSALDIVWHIRGDYANRKWVLNSWINGKWEKDRFEDMKIPTAARRVFNITIKIEDGKVTATIDNQTIEDNVAQRDYPVTSVNVDGDLFLYKVETVVLKDYAVTTERQKARIESFIRERNPLSTELAAKGKNGTVHLNTLRLPYWLPFEQPSVTQFLFVLASLKPNASTTGIDLYVGDAVVWHLKGWYDDELWVLNWKRHSVWQQQRYYKMNIDRTPGRVFNVTVIVNGGYVEARFDNQTIYDMRDLPDKPISGALIHSGFVLYEALVIPMGSDYKPKSDNEEKSTVLHRPTVAELEWTKVKPLSLPFTTKFEEPQYRQILYLQAALKPNPQRTLIQLYANGKLVWYIKGDFKNKTWTLSSQIENDLPVERYRQMEIALDQERIFNVTIALDGMNVKATIDNQTIYDVIDLTAPVTSVTIDGDFTLYEVNTGKIERNSLAMKKHGVPSTGNVEPTTHHKEARDSRQSWLRPTVKEWMMPPPPETKEGSDKYVVFLKLQELPEAKEFEVDLEVADGTVWAIRVDVERKNWTVGSLVKGVWRKKSSGKLKSPLDVEAAFPVKLRLENGTILVLVDDVDNNPKPQLPEKALLRVFVKGDVITHDAHLLRRTNGQLKKHSNLTLCPDARMLEVGEPLTPVAITDDSASSNEAKTVSAIVKLKPEAKRFHMKVLMDDDKAWRLVADLDKDEWNYSTLIDNIWEKRASFKSGVRLTGVFNLRAESDNDSVEFYLDDKKVTPKYPAPGGSAKRVRLSGDVERQLVSVGNLPRLLIASLYLNTKWDPIHFVKEHHPVVANLSSLALDHSVNYRICFSSAQSGDIVWHDDDEIEENEEQEKLTTSVLDESSEDNSRISKLDGSVPGISKRDSYGMRSASSVKEWLLSPTPEELKTNDTGREILVKVVPLPEAKHFDLDLEINETVAWTMRVDLEKNTFTCGVLVRGKWQPQFSTALGTPLKVGSASVVKLKLENGTVQAFVNGTVKSPKVPLPGETVHHVALIGDILSDGARSKLFSRSGQQRKDSSKLVYEKAVTSREEVSVSDDVAAWEAAEPLSPILVTSTTESSNVAKTITAVGKLNDKPNLVHVDLQMDSGSASRLELDLTSNDWYFNTFANNVWEKQGPFKSPVPLSAKDVFKLEARIKDGVAEVPMFCFLYAHADTCFVMQLYLNERKLSPSYRLPGKIVQKATMSGDVRSRSVTIENLEWMSETEETIWHFAGEDNKVQSEHRKNRREVSTEQKSSPEVVEDQHHVRAHQLKKFGLLVGIVARFILKPDAKKFYLLMETDDNKLWRIYAPLESKDWVFSTFANGTWQRQKHFEGPKLKAGQEFLFNLFVNDGIATVYVDTHEMPVKYELPGLTAKRFTVGDVTNNSYSKMRLQSMVSSSEQVLRYDEQPATTEEAFEGSLTHGSVQPASNRNRSREMNVINTTIVLMSKAEKISVVGKMDNNQSWRFNANLNSGACTLSTLINGVWQKEVSFKSNVSLAIQETLKLSAEIDDRFVQIFIGNESISPKYEVLGKTVERVIVNGDVETYTVKVVHSRRITDRNLVAAIFQFSEEKQPAGTDYYPLQNSLKGQGDSIEFPDSQIALAPASYKFLRALRITTGLNYVARKFRVDVIMDSKAIWRLDANMQSKEWTLSSKINGTWKNQVKFNCFVPLAGGSVFNLAATVEDGLASLSLNNRTIFSKYPLPGEFVNNVTISGDIAGYSVDLEHVKGVLVPSAAGGFVEVAAESGKYRNNALDGSDASDSNAMIKKQLRALFVRINLLPNAKFVVVEVLTKNGSAWKLLGNLRTKEWMLGLLTNGVWKEPLKFKHERVGEKTKTLNVTVIVESDFVQVSLDNKTMSPKYPLPELHAKCVLVKGDISSYSVRALLRKWKAEARPNSASQQDAKKLSSATFEGGRSGKKRKSDIAALEKQSTTVSMLYAVVTLRSAPQKIYFYCEMDKGITWKFGIDTNSQTSTFQLHLNGEWQQEKQFKNTVPSTNATEFTFIAVIENGTIQFTVFGKKIKLKSFLPPRVLFKEFWIDGMESTFIWHCVYWKKALETSRNRDGSFSQDDVGPENFIRHIMNVPMPSDDRRKNNIRLLQSIAANMKLKEQRDELFMEMKFANGTIWRLNGRLTTGNWTAYSPVGDVRWVDFKTEPYLPAGSTLNLTANVEYGFAQIYLNGKEAWTRFPLPGEIVEGVTFGGEIEKCTIATVSLNEITFNGRWHEAIPLEYGTMPYQLFEDNFITGMYGAQAKGKLQFVYDPPLDLSSRESTVDIFLIVKLAPATRSFQIDMEMEDSSKMRLDFNVATDKWALASFIGGTWKRNVSLQNYIDLDPRKPLHLTAAIRNDAVMYLLAGQKLSPVYRLPGKIVRSIAADGDILSCTVDTIEWNGQVYMSIVNACMFCLNFTKQSGCSAMFHQSQEGCWEAWNTLNRYGSRKLVKGRVKTQENEKHKHLMIYAESNMARKLQPDFW</sequence>